<evidence type="ECO:0000313" key="2">
    <source>
        <dbReference type="Proteomes" id="UP000298030"/>
    </source>
</evidence>
<dbReference type="EMBL" id="QPFP01000069">
    <property type="protein sequence ID" value="TEB24223.1"/>
    <property type="molecule type" value="Genomic_DNA"/>
</dbReference>
<proteinExistence type="predicted"/>
<name>A0A4Y7SQS7_COPMI</name>
<evidence type="ECO:0000313" key="1">
    <source>
        <dbReference type="EMBL" id="TEB24223.1"/>
    </source>
</evidence>
<sequence length="133" mass="14712">MGLKRDLTVVPGSHILPGSGIPDFLSLRDVPAHRYKRGSCLHASRALRQFRFAHSHSDALLQGLVSRTWVSRCVLKHGPFAVRMLRGAGAIHLALMLIAIQVVKFAWSSVTHLELGLGRELEFQPRFGARIVA</sequence>
<dbReference type="Proteomes" id="UP000298030">
    <property type="component" value="Unassembled WGS sequence"/>
</dbReference>
<gene>
    <name evidence="1" type="ORF">FA13DRAFT_1330065</name>
</gene>
<protein>
    <submittedName>
        <fullName evidence="1">Uncharacterized protein</fullName>
    </submittedName>
</protein>
<organism evidence="1 2">
    <name type="scientific">Coprinellus micaceus</name>
    <name type="common">Glistening ink-cap mushroom</name>
    <name type="synonym">Coprinus micaceus</name>
    <dbReference type="NCBI Taxonomy" id="71717"/>
    <lineage>
        <taxon>Eukaryota</taxon>
        <taxon>Fungi</taxon>
        <taxon>Dikarya</taxon>
        <taxon>Basidiomycota</taxon>
        <taxon>Agaricomycotina</taxon>
        <taxon>Agaricomycetes</taxon>
        <taxon>Agaricomycetidae</taxon>
        <taxon>Agaricales</taxon>
        <taxon>Agaricineae</taxon>
        <taxon>Psathyrellaceae</taxon>
        <taxon>Coprinellus</taxon>
    </lineage>
</organism>
<accession>A0A4Y7SQS7</accession>
<keyword evidence="2" id="KW-1185">Reference proteome</keyword>
<comment type="caution">
    <text evidence="1">The sequence shown here is derived from an EMBL/GenBank/DDBJ whole genome shotgun (WGS) entry which is preliminary data.</text>
</comment>
<reference evidence="1 2" key="1">
    <citation type="journal article" date="2019" name="Nat. Ecol. Evol.">
        <title>Megaphylogeny resolves global patterns of mushroom evolution.</title>
        <authorList>
            <person name="Varga T."/>
            <person name="Krizsan K."/>
            <person name="Foldi C."/>
            <person name="Dima B."/>
            <person name="Sanchez-Garcia M."/>
            <person name="Sanchez-Ramirez S."/>
            <person name="Szollosi G.J."/>
            <person name="Szarkandi J.G."/>
            <person name="Papp V."/>
            <person name="Albert L."/>
            <person name="Andreopoulos W."/>
            <person name="Angelini C."/>
            <person name="Antonin V."/>
            <person name="Barry K.W."/>
            <person name="Bougher N.L."/>
            <person name="Buchanan P."/>
            <person name="Buyck B."/>
            <person name="Bense V."/>
            <person name="Catcheside P."/>
            <person name="Chovatia M."/>
            <person name="Cooper J."/>
            <person name="Damon W."/>
            <person name="Desjardin D."/>
            <person name="Finy P."/>
            <person name="Geml J."/>
            <person name="Haridas S."/>
            <person name="Hughes K."/>
            <person name="Justo A."/>
            <person name="Karasinski D."/>
            <person name="Kautmanova I."/>
            <person name="Kiss B."/>
            <person name="Kocsube S."/>
            <person name="Kotiranta H."/>
            <person name="LaButti K.M."/>
            <person name="Lechner B.E."/>
            <person name="Liimatainen K."/>
            <person name="Lipzen A."/>
            <person name="Lukacs Z."/>
            <person name="Mihaltcheva S."/>
            <person name="Morgado L.N."/>
            <person name="Niskanen T."/>
            <person name="Noordeloos M.E."/>
            <person name="Ohm R.A."/>
            <person name="Ortiz-Santana B."/>
            <person name="Ovrebo C."/>
            <person name="Racz N."/>
            <person name="Riley R."/>
            <person name="Savchenko A."/>
            <person name="Shiryaev A."/>
            <person name="Soop K."/>
            <person name="Spirin V."/>
            <person name="Szebenyi C."/>
            <person name="Tomsovsky M."/>
            <person name="Tulloss R.E."/>
            <person name="Uehling J."/>
            <person name="Grigoriev I.V."/>
            <person name="Vagvolgyi C."/>
            <person name="Papp T."/>
            <person name="Martin F.M."/>
            <person name="Miettinen O."/>
            <person name="Hibbett D.S."/>
            <person name="Nagy L.G."/>
        </authorList>
    </citation>
    <scope>NUCLEOTIDE SEQUENCE [LARGE SCALE GENOMIC DNA]</scope>
    <source>
        <strain evidence="1 2">FP101781</strain>
    </source>
</reference>
<dbReference type="AlphaFoldDB" id="A0A4Y7SQS7"/>